<organism evidence="1 2">
    <name type="scientific">Metabacillus mangrovi</name>
    <dbReference type="NCBI Taxonomy" id="1491830"/>
    <lineage>
        <taxon>Bacteria</taxon>
        <taxon>Bacillati</taxon>
        <taxon>Bacillota</taxon>
        <taxon>Bacilli</taxon>
        <taxon>Bacillales</taxon>
        <taxon>Bacillaceae</taxon>
        <taxon>Metabacillus</taxon>
    </lineage>
</organism>
<keyword evidence="2" id="KW-1185">Reference proteome</keyword>
<evidence type="ECO:0000313" key="2">
    <source>
        <dbReference type="Proteomes" id="UP000434639"/>
    </source>
</evidence>
<dbReference type="EMBL" id="WMIB01000003">
    <property type="protein sequence ID" value="MTH52922.1"/>
    <property type="molecule type" value="Genomic_DNA"/>
</dbReference>
<dbReference type="RefSeq" id="WP_155111455.1">
    <property type="nucleotide sequence ID" value="NZ_WMIB01000003.1"/>
</dbReference>
<reference evidence="1 2" key="1">
    <citation type="journal article" date="2017" name="Int. J. Syst. Evol. Microbiol.">
        <title>Bacillus mangrovi sp. nov., isolated from a sediment sample from a mangrove forest.</title>
        <authorList>
            <person name="Gupta V."/>
            <person name="Singh P.K."/>
            <person name="Korpole S."/>
            <person name="Tanuku N.R.S."/>
            <person name="Pinnaka A.K."/>
        </authorList>
    </citation>
    <scope>NUCLEOTIDE SEQUENCE [LARGE SCALE GENOMIC DNA]</scope>
    <source>
        <strain evidence="1 2">KCTC 33872</strain>
    </source>
</reference>
<evidence type="ECO:0000313" key="1">
    <source>
        <dbReference type="EMBL" id="MTH52922.1"/>
    </source>
</evidence>
<gene>
    <name evidence="1" type="ORF">GKZ89_05820</name>
</gene>
<accession>A0A7X2S3D7</accession>
<name>A0A7X2S3D7_9BACI</name>
<dbReference type="Proteomes" id="UP000434639">
    <property type="component" value="Unassembled WGS sequence"/>
</dbReference>
<dbReference type="InterPro" id="IPR024096">
    <property type="entry name" value="NO_sig/Golgi_transp_ligand-bd"/>
</dbReference>
<dbReference type="Gene3D" id="3.30.1380.20">
    <property type="entry name" value="Trafficking protein particle complex subunit 3"/>
    <property type="match status" value="1"/>
</dbReference>
<dbReference type="OrthoDB" id="2965348at2"/>
<comment type="caution">
    <text evidence="1">The sequence shown here is derived from an EMBL/GenBank/DDBJ whole genome shotgun (WGS) entry which is preliminary data.</text>
</comment>
<protein>
    <submittedName>
        <fullName evidence="1">DUF2507 domain-containing protein</fullName>
    </submittedName>
</protein>
<dbReference type="InterPro" id="IPR019642">
    <property type="entry name" value="DUF2507"/>
</dbReference>
<dbReference type="SUPFAM" id="SSF111126">
    <property type="entry name" value="Ligand-binding domain in the NO signalling and Golgi transport"/>
    <property type="match status" value="1"/>
</dbReference>
<proteinExistence type="predicted"/>
<sequence>MKNNRNQPDAAALEELQVPAFSSEILREVLLPELLGQDYPAMLYWAGRKLARRYPLETAEDLIPFFIQAGWGELELLHRKQGEMEFELKSSLIQERMQTQKEPSFLMEAGFLAEQIQRQGDFAAEGYEQVKRRTGKVVLSVKWDKKDSISE</sequence>
<dbReference type="AlphaFoldDB" id="A0A7X2S3D7"/>
<dbReference type="Pfam" id="PF10702">
    <property type="entry name" value="DUF2507"/>
    <property type="match status" value="1"/>
</dbReference>